<protein>
    <submittedName>
        <fullName evidence="1">Transcriptional regulator with XRE-family HTH domain</fullName>
    </submittedName>
</protein>
<proteinExistence type="predicted"/>
<gene>
    <name evidence="1" type="ORF">M2280_000709</name>
</gene>
<comment type="caution">
    <text evidence="1">The sequence shown here is derived from an EMBL/GenBank/DDBJ whole genome shotgun (WGS) entry which is preliminary data.</text>
</comment>
<evidence type="ECO:0000313" key="1">
    <source>
        <dbReference type="EMBL" id="MDH6279500.1"/>
    </source>
</evidence>
<keyword evidence="2" id="KW-1185">Reference proteome</keyword>
<accession>A0ABT6M6F5</accession>
<organism evidence="1 2">
    <name type="scientific">Prescottella agglutinans</name>
    <dbReference type="NCBI Taxonomy" id="1644129"/>
    <lineage>
        <taxon>Bacteria</taxon>
        <taxon>Bacillati</taxon>
        <taxon>Actinomycetota</taxon>
        <taxon>Actinomycetes</taxon>
        <taxon>Mycobacteriales</taxon>
        <taxon>Nocardiaceae</taxon>
        <taxon>Prescottella</taxon>
    </lineage>
</organism>
<reference evidence="1 2" key="1">
    <citation type="submission" date="2023-04" db="EMBL/GenBank/DDBJ databases">
        <title>Forest soil microbial communities from Buena Vista Peninsula, Colon Province, Panama.</title>
        <authorList>
            <person name="Bouskill N."/>
        </authorList>
    </citation>
    <scope>NUCLEOTIDE SEQUENCE [LARGE SCALE GENOMIC DNA]</scope>
    <source>
        <strain evidence="1 2">CFH S0262</strain>
    </source>
</reference>
<dbReference type="Proteomes" id="UP001160334">
    <property type="component" value="Unassembled WGS sequence"/>
</dbReference>
<dbReference type="RefSeq" id="WP_280758901.1">
    <property type="nucleotide sequence ID" value="NZ_JARXVC010000002.1"/>
</dbReference>
<dbReference type="EMBL" id="JARXVC010000002">
    <property type="protein sequence ID" value="MDH6279500.1"/>
    <property type="molecule type" value="Genomic_DNA"/>
</dbReference>
<sequence>MSTTAEGTWPEDLGRREKALEAMRLRKDLGLTWEEIAEEAGYSSRQAAQRAVSRVLARVESETVEDYRQLMSARYDDLYRRTIAALDTADQEGQLMGKSQLLAAGRGIVDSIVKLHGLAAPQKADVTVHTKADVDDEVQALIDKLAERENTPEG</sequence>
<evidence type="ECO:0000313" key="2">
    <source>
        <dbReference type="Proteomes" id="UP001160334"/>
    </source>
</evidence>
<name>A0ABT6M6F5_9NOCA</name>